<evidence type="ECO:0000313" key="3">
    <source>
        <dbReference type="Proteomes" id="UP000237441"/>
    </source>
</evidence>
<evidence type="ECO:0008006" key="4">
    <source>
        <dbReference type="Google" id="ProtNLM"/>
    </source>
</evidence>
<dbReference type="PANTHER" id="PTHR12203:SF35">
    <property type="entry name" value="PROTEIN O-GLUCOSYLTRANSFERASE 1"/>
    <property type="match status" value="1"/>
</dbReference>
<comment type="caution">
    <text evidence="2">The sequence shown here is derived from an EMBL/GenBank/DDBJ whole genome shotgun (WGS) entry which is preliminary data.</text>
</comment>
<feature type="transmembrane region" description="Helical" evidence="1">
    <location>
        <begin position="262"/>
        <end position="283"/>
    </location>
</feature>
<feature type="transmembrane region" description="Helical" evidence="1">
    <location>
        <begin position="223"/>
        <end position="241"/>
    </location>
</feature>
<gene>
    <name evidence="2" type="ORF">BB8028_0002g13570</name>
</gene>
<evidence type="ECO:0000256" key="1">
    <source>
        <dbReference type="SAM" id="Phobius"/>
    </source>
</evidence>
<feature type="transmembrane region" description="Helical" evidence="1">
    <location>
        <begin position="298"/>
        <end position="316"/>
    </location>
</feature>
<keyword evidence="1" id="KW-0472">Membrane</keyword>
<dbReference type="PANTHER" id="PTHR12203">
    <property type="entry name" value="KDEL LYS-ASP-GLU-LEU CONTAINING - RELATED"/>
    <property type="match status" value="1"/>
</dbReference>
<keyword evidence="1" id="KW-1133">Transmembrane helix</keyword>
<dbReference type="EMBL" id="JRHA01000002">
    <property type="protein sequence ID" value="PQK11039.1"/>
    <property type="molecule type" value="Genomic_DNA"/>
</dbReference>
<dbReference type="OrthoDB" id="541052at2759"/>
<evidence type="ECO:0000313" key="2">
    <source>
        <dbReference type="EMBL" id="PQK11039.1"/>
    </source>
</evidence>
<name>A0A2S7Y4Q7_BEABA</name>
<dbReference type="AlphaFoldDB" id="A0A2S7Y4Q7"/>
<feature type="transmembrane region" description="Helical" evidence="1">
    <location>
        <begin position="37"/>
        <end position="56"/>
    </location>
</feature>
<feature type="transmembrane region" description="Helical" evidence="1">
    <location>
        <begin position="384"/>
        <end position="409"/>
    </location>
</feature>
<protein>
    <recommendedName>
        <fullName evidence="4">Capsular associated protein</fullName>
    </recommendedName>
</protein>
<feature type="transmembrane region" description="Helical" evidence="1">
    <location>
        <begin position="6"/>
        <end position="25"/>
    </location>
</feature>
<dbReference type="InterPro" id="IPR051091">
    <property type="entry name" value="O-Glucosyltr/Glycosyltrsf_90"/>
</dbReference>
<reference evidence="2 3" key="1">
    <citation type="submission" date="2016-07" db="EMBL/GenBank/DDBJ databases">
        <title>Comparative genomics of the entomopathogenic fungus Beauveria bassiana.</title>
        <authorList>
            <person name="Valero Jimenez C.A."/>
            <person name="Zwaan B.J."/>
            <person name="Van Kan J.A."/>
            <person name="Takken W."/>
            <person name="Debets A.J."/>
            <person name="Schoustra S.E."/>
            <person name="Koenraadt C.J."/>
        </authorList>
    </citation>
    <scope>NUCLEOTIDE SEQUENCE [LARGE SCALE GENOMIC DNA]</scope>
    <source>
        <strain evidence="2 3">ARSEF 8028</strain>
    </source>
</reference>
<feature type="transmembrane region" description="Helical" evidence="1">
    <location>
        <begin position="321"/>
        <end position="337"/>
    </location>
</feature>
<proteinExistence type="predicted"/>
<feature type="transmembrane region" description="Helical" evidence="1">
    <location>
        <begin position="106"/>
        <end position="125"/>
    </location>
</feature>
<sequence length="981" mass="110395">MEAFSFAHVAPLSTCVSLWYFSRAWDNHSLRSRPHLSALLLLLLASACCHVIAHLIKTRPSVDALFSARRSRRRTLAPVLYDDDNDDESPSGNGLKEARPNLPGKWSLVVLVCAIATRIELFLFIQTKQQCSSFGFEFWLWPALVVYQYISSRDSLQDAQYGDSEDPWHSEVHDWVAWVNSDRMRHLSHFIVSLSFAAAASTAANQFAPSSYMCIPLLDSPSLVSYSQAGILLLDIAIAILSWQQLVWGKHMGERIHVISKALALVAFSMFTFDTLRSFWISMQDTSGDVPFLYNRDIVIDGIALSILMVSASLWICDTNLTGPVGISTAIAGIWQATVNTTRYGDWDYLFRAPVLLPLFVVTTTTIIFTYVQRLRTVVHLPRGLFNWLVFLIASVATLHALLAGVPVYENRHPINQLLYDSEIDYRHWLVKASTSSTSSTAIRIYEDRHGGRKAPPQYKEWYAQLRRTKIRDNFPQIDEDLEPFWHLTPKQLREAVQEATQLPDVATIVIKNGEASIGRHDEGGAGRQLLTRLVHMANNFSSNLPDMTLPINVARTPRSLPKWESRWSYNRASENAATADVIAGRSVRPAEISAAHETHGEQQGVIEDRGNIGSENKNAMTAGEFRALLRQACPPNSASRANPYWNTAGFCRRCAGGHSSMQLMSDWYKSLDSVCSQPDLKNLHGFYMSAPDARPVQKLLPLFSLYKTAHFADVLLPLWPEEAAPAEAGEDENAPDRPFLDRSDNVSWSGSIGQNIITPEYLRGHHKLRLLGQLTRPRPTDKTTLIKPIMVGKVRQWLYAKRWTAAVNSKLPLDVGISDYTACTGHNCDTLKQLFGEDFHRQVAGDDSSKIVLLLDNDDGPAPGTLRALRTERMPIISTIFKTWYTSRLRPWVHFAPLDVRYQALHTTLSYFTVLEDRRGSGVMDSRGIAQQGKSWVKEALRERDQELYLSRLLMEWARLIDDRRDELGVSTAAAPVKHG</sequence>
<feature type="transmembrane region" description="Helical" evidence="1">
    <location>
        <begin position="349"/>
        <end position="372"/>
    </location>
</feature>
<accession>A0A2S7Y4Q7</accession>
<feature type="transmembrane region" description="Helical" evidence="1">
    <location>
        <begin position="190"/>
        <end position="208"/>
    </location>
</feature>
<organism evidence="2 3">
    <name type="scientific">Beauveria bassiana</name>
    <name type="common">White muscardine disease fungus</name>
    <name type="synonym">Tritirachium shiotae</name>
    <dbReference type="NCBI Taxonomy" id="176275"/>
    <lineage>
        <taxon>Eukaryota</taxon>
        <taxon>Fungi</taxon>
        <taxon>Dikarya</taxon>
        <taxon>Ascomycota</taxon>
        <taxon>Pezizomycotina</taxon>
        <taxon>Sordariomycetes</taxon>
        <taxon>Hypocreomycetidae</taxon>
        <taxon>Hypocreales</taxon>
        <taxon>Cordycipitaceae</taxon>
        <taxon>Beauveria</taxon>
    </lineage>
</organism>
<keyword evidence="1" id="KW-0812">Transmembrane</keyword>
<dbReference type="Proteomes" id="UP000237441">
    <property type="component" value="Unassembled WGS sequence"/>
</dbReference>